<evidence type="ECO:0000313" key="3">
    <source>
        <dbReference type="Proteomes" id="UP001488805"/>
    </source>
</evidence>
<evidence type="ECO:0000259" key="1">
    <source>
        <dbReference type="Pfam" id="PF14291"/>
    </source>
</evidence>
<dbReference type="PANTHER" id="PTHR45749:SF37">
    <property type="entry name" value="OS05G0311600 PROTEIN"/>
    <property type="match status" value="1"/>
</dbReference>
<dbReference type="AlphaFoldDB" id="A0AAW1EVC2"/>
<sequence>MSTMVTEHIVTEVGESFYTIKVGGTRDPTGRENISIVVRFINELYEPTERLLTIATADQGDAATLTDTIVEELSKAGLSPRRIISQVYDGASLMAGKHGGVQKRLQEKLQRDIPYVHCFNHQLHLVVSHALAAEQAVSFDDLVTLLKEIDSWRTYGADVRVEAAGLLRTMSEPSFRFIAEMVHSILSYLDPPNTMLQSEDMDLLTAFEKDLTKKFRSEWRDTVLRRFHSVAHRRLPLY</sequence>
<dbReference type="InterPro" id="IPR012337">
    <property type="entry name" value="RNaseH-like_sf"/>
</dbReference>
<dbReference type="SUPFAM" id="SSF53098">
    <property type="entry name" value="Ribonuclease H-like"/>
    <property type="match status" value="1"/>
</dbReference>
<reference evidence="2 3" key="1">
    <citation type="journal article" date="2024" name="Genome Biol. Evol.">
        <title>Chromosome-level genome assembly of the viviparous eelpout Zoarces viviparus.</title>
        <authorList>
            <person name="Fuhrmann N."/>
            <person name="Brasseur M.V."/>
            <person name="Bakowski C.E."/>
            <person name="Podsiadlowski L."/>
            <person name="Prost S."/>
            <person name="Krehenwinkel H."/>
            <person name="Mayer C."/>
        </authorList>
    </citation>
    <scope>NUCLEOTIDE SEQUENCE [LARGE SCALE GENOMIC DNA]</scope>
    <source>
        <strain evidence="2">NO-MEL_2022_Ind0_liver</strain>
    </source>
</reference>
<dbReference type="InterPro" id="IPR025398">
    <property type="entry name" value="DUF4371"/>
</dbReference>
<dbReference type="EMBL" id="JBCEZU010000123">
    <property type="protein sequence ID" value="KAK9526376.1"/>
    <property type="molecule type" value="Genomic_DNA"/>
</dbReference>
<feature type="domain" description="DUF4371" evidence="1">
    <location>
        <begin position="2"/>
        <end position="99"/>
    </location>
</feature>
<dbReference type="Pfam" id="PF14291">
    <property type="entry name" value="DUF4371"/>
    <property type="match status" value="1"/>
</dbReference>
<comment type="caution">
    <text evidence="2">The sequence shown here is derived from an EMBL/GenBank/DDBJ whole genome shotgun (WGS) entry which is preliminary data.</text>
</comment>
<dbReference type="Proteomes" id="UP001488805">
    <property type="component" value="Unassembled WGS sequence"/>
</dbReference>
<keyword evidence="3" id="KW-1185">Reference proteome</keyword>
<protein>
    <recommendedName>
        <fullName evidence="1">DUF4371 domain-containing protein</fullName>
    </recommendedName>
</protein>
<organism evidence="2 3">
    <name type="scientific">Zoarces viviparus</name>
    <name type="common">Viviparous eelpout</name>
    <name type="synonym">Blennius viviparus</name>
    <dbReference type="NCBI Taxonomy" id="48416"/>
    <lineage>
        <taxon>Eukaryota</taxon>
        <taxon>Metazoa</taxon>
        <taxon>Chordata</taxon>
        <taxon>Craniata</taxon>
        <taxon>Vertebrata</taxon>
        <taxon>Euteleostomi</taxon>
        <taxon>Actinopterygii</taxon>
        <taxon>Neopterygii</taxon>
        <taxon>Teleostei</taxon>
        <taxon>Neoteleostei</taxon>
        <taxon>Acanthomorphata</taxon>
        <taxon>Eupercaria</taxon>
        <taxon>Perciformes</taxon>
        <taxon>Cottioidei</taxon>
        <taxon>Zoarcales</taxon>
        <taxon>Zoarcidae</taxon>
        <taxon>Zoarcinae</taxon>
        <taxon>Zoarces</taxon>
    </lineage>
</organism>
<dbReference type="PANTHER" id="PTHR45749">
    <property type="match status" value="1"/>
</dbReference>
<accession>A0AAW1EVC2</accession>
<name>A0AAW1EVC2_ZOAVI</name>
<evidence type="ECO:0000313" key="2">
    <source>
        <dbReference type="EMBL" id="KAK9526376.1"/>
    </source>
</evidence>
<gene>
    <name evidence="2" type="ORF">VZT92_015078</name>
</gene>
<proteinExistence type="predicted"/>